<dbReference type="AlphaFoldDB" id="A0A401IPY5"/>
<dbReference type="EMBL" id="BFFP01000001">
    <property type="protein sequence ID" value="GBG93575.1"/>
    <property type="molecule type" value="Genomic_DNA"/>
</dbReference>
<evidence type="ECO:0000256" key="1">
    <source>
        <dbReference type="SAM" id="Coils"/>
    </source>
</evidence>
<protein>
    <submittedName>
        <fullName evidence="4">Uncharacterized protein</fullName>
    </submittedName>
</protein>
<dbReference type="RefSeq" id="WP_124974229.1">
    <property type="nucleotide sequence ID" value="NZ_BFFP01000001.1"/>
</dbReference>
<feature type="compositionally biased region" description="Polar residues" evidence="2">
    <location>
        <begin position="291"/>
        <end position="318"/>
    </location>
</feature>
<feature type="compositionally biased region" description="Low complexity" evidence="2">
    <location>
        <begin position="245"/>
        <end position="290"/>
    </location>
</feature>
<feature type="compositionally biased region" description="Polar residues" evidence="2">
    <location>
        <begin position="325"/>
        <end position="360"/>
    </location>
</feature>
<keyword evidence="5" id="KW-1185">Reference proteome</keyword>
<accession>A0A401IPY5</accession>
<evidence type="ECO:0000313" key="5">
    <source>
        <dbReference type="Proteomes" id="UP000286848"/>
    </source>
</evidence>
<evidence type="ECO:0000256" key="3">
    <source>
        <dbReference type="SAM" id="Phobius"/>
    </source>
</evidence>
<keyword evidence="1" id="KW-0175">Coiled coil</keyword>
<dbReference type="Proteomes" id="UP000286848">
    <property type="component" value="Unassembled WGS sequence"/>
</dbReference>
<reference evidence="4 5" key="1">
    <citation type="journal article" date="2019" name="Int. J. Syst. Evol. Microbiol.">
        <title>Lactobacillus salitolerans sp. nov., a novel lactic acid bacterium isolated from spent mushroom substrates.</title>
        <authorList>
            <person name="Tohno M."/>
            <person name="Tanizawa Y."/>
            <person name="Kojima Y."/>
            <person name="Sakamoto M."/>
            <person name="Nakamura Y."/>
            <person name="Ohkuma M."/>
            <person name="Kobayashi H."/>
        </authorList>
    </citation>
    <scope>NUCLEOTIDE SEQUENCE [LARGE SCALE GENOMIC DNA]</scope>
    <source>
        <strain evidence="4 5">YK43</strain>
    </source>
</reference>
<keyword evidence="3" id="KW-0472">Membrane</keyword>
<gene>
    <name evidence="4" type="ORF">LFYK43_00340</name>
</gene>
<comment type="caution">
    <text evidence="4">The sequence shown here is derived from an EMBL/GenBank/DDBJ whole genome shotgun (WGS) entry which is preliminary data.</text>
</comment>
<keyword evidence="3" id="KW-0812">Transmembrane</keyword>
<dbReference type="OrthoDB" id="10013759at2"/>
<evidence type="ECO:0000313" key="4">
    <source>
        <dbReference type="EMBL" id="GBG93575.1"/>
    </source>
</evidence>
<name>A0A401IPY5_9LACO</name>
<sequence length="360" mass="39430">MNKTNHFLEIGSSHKKLAVGISGAVVAVLAVGGVGFASMNSHPAAQIAQTEAKASNNHKEQLNKVSELRKQMENEKNDQRKLDDLKKIELKYQKYEKGPDSYRKLTNAYQDAIHSGKAYFLNKTNKTIQDLTVKDVNKENDVNGLNKKIKSLQGQLKFVNDNKEAVFTEDNVKNYTKQINGLIKKYQDRVKKLDEQKKNDESKKAEESKKSEQSSQAAQSSQQNQANGQNQSNNGQSNGNGQGSVNGNSSYRGNSNSGNSNSYSGRSNSSYSGNSNRNYSSNGVRSNSYSQPRKSGSNGYIKPNQPSQPSRPANNSGNGKIVGHVQSNHNGNVQHSTTVSDGKNTTVYQDGKQQGGFTIN</sequence>
<feature type="transmembrane region" description="Helical" evidence="3">
    <location>
        <begin position="17"/>
        <end position="39"/>
    </location>
</feature>
<evidence type="ECO:0000256" key="2">
    <source>
        <dbReference type="SAM" id="MobiDB-lite"/>
    </source>
</evidence>
<feature type="coiled-coil region" evidence="1">
    <location>
        <begin position="51"/>
        <end position="85"/>
    </location>
</feature>
<feature type="compositionally biased region" description="Basic and acidic residues" evidence="2">
    <location>
        <begin position="193"/>
        <end position="212"/>
    </location>
</feature>
<keyword evidence="3" id="KW-1133">Transmembrane helix</keyword>
<feature type="region of interest" description="Disordered" evidence="2">
    <location>
        <begin position="193"/>
        <end position="360"/>
    </location>
</feature>
<feature type="compositionally biased region" description="Low complexity" evidence="2">
    <location>
        <begin position="213"/>
        <end position="237"/>
    </location>
</feature>
<organism evidence="4 5">
    <name type="scientific">Ligilactobacillus salitolerans</name>
    <dbReference type="NCBI Taxonomy" id="1808352"/>
    <lineage>
        <taxon>Bacteria</taxon>
        <taxon>Bacillati</taxon>
        <taxon>Bacillota</taxon>
        <taxon>Bacilli</taxon>
        <taxon>Lactobacillales</taxon>
        <taxon>Lactobacillaceae</taxon>
        <taxon>Ligilactobacillus</taxon>
    </lineage>
</organism>
<proteinExistence type="predicted"/>